<reference evidence="3" key="1">
    <citation type="submission" date="2016-12" db="EMBL/GenBank/DDBJ databases">
        <title>Comparative genomic analysis reveals the diversity, evolution, and environmental adaptation strategies of the genus Vibrio.</title>
        <authorList>
            <person name="Lin H."/>
            <person name="Wang X."/>
            <person name="Zhang X.-H."/>
        </authorList>
    </citation>
    <scope>NUCLEOTIDE SEQUENCE [LARGE SCALE GENOMIC DNA]</scope>
    <source>
        <strain evidence="3">QT6D1</strain>
    </source>
</reference>
<name>A0AAN1FDA9_9VIBR</name>
<proteinExistence type="predicted"/>
<dbReference type="InterPro" id="IPR003615">
    <property type="entry name" value="HNH_nuc"/>
</dbReference>
<dbReference type="Proteomes" id="UP000197092">
    <property type="component" value="Chromosome 1"/>
</dbReference>
<dbReference type="AlphaFoldDB" id="A0AAN1FDA9"/>
<evidence type="ECO:0000259" key="1">
    <source>
        <dbReference type="Pfam" id="PF13391"/>
    </source>
</evidence>
<evidence type="ECO:0000313" key="3">
    <source>
        <dbReference type="Proteomes" id="UP000197092"/>
    </source>
</evidence>
<gene>
    <name evidence="2" type="ORF">BSZ05_00880</name>
</gene>
<organism evidence="2 3">
    <name type="scientific">Vibrio mediterranei</name>
    <dbReference type="NCBI Taxonomy" id="689"/>
    <lineage>
        <taxon>Bacteria</taxon>
        <taxon>Pseudomonadati</taxon>
        <taxon>Pseudomonadota</taxon>
        <taxon>Gammaproteobacteria</taxon>
        <taxon>Vibrionales</taxon>
        <taxon>Vibrionaceae</taxon>
        <taxon>Vibrio</taxon>
    </lineage>
</organism>
<evidence type="ECO:0000313" key="2">
    <source>
        <dbReference type="EMBL" id="ASI88478.1"/>
    </source>
</evidence>
<dbReference type="EMBL" id="CP018308">
    <property type="protein sequence ID" value="ASI88478.1"/>
    <property type="molecule type" value="Genomic_DNA"/>
</dbReference>
<accession>A0AAN1FDA9</accession>
<dbReference type="Pfam" id="PF13391">
    <property type="entry name" value="HNH_2"/>
    <property type="match status" value="1"/>
</dbReference>
<sequence>MSSSTRVNFKQPVIKKLRDRVNDMCSNPDCRKVTKGADSDSGTTSIGEAAHIIAASSGNGAARADASVSHDVKQSYDNGIWLCKNCHKMIDSDESKYTLEVLYRWKKQAEEFSRTSLGKPLYTEDDVRGQVMDSVVQHVTGSPLSTALGSASEFVSHLDGRINKLDPRFEVQTDVVNGKSKSYIYAKEDATLHFEFNVLEEPRIDDKFNLLKKHGTPFEVSSKSVKITGSPLFEEISKQSNGLFKLSPAYKKTKLDIYTCNDVSTQSLGSINAKQFKVTDSLIFEGEGLNKVFNIRIKYGLSANKLSFTYGFDFSQWYGKPISKLPFFPKLYKALAVASQNGYFAVEFFDGEHELSLCPNQEGTVVDQGQLDHFKANVDQVYRMLDYLNDVRIVCKVLGIDPKFKEFNVNEEAVENMRYVSYVISNANNLKYADMSTETFSLRPSSSEAKASLLAVNGTVHDFAGNEAVSPINILGDTYDDIYVVHQYRHVLLRLGEVVKDDDSNEPIKVTLVPNEESQYSRSIRKVE</sequence>
<dbReference type="RefSeq" id="WP_088875918.1">
    <property type="nucleotide sequence ID" value="NZ_CP018308.1"/>
</dbReference>
<protein>
    <recommendedName>
        <fullName evidence="1">HNH nuclease domain-containing protein</fullName>
    </recommendedName>
</protein>
<feature type="domain" description="HNH nuclease" evidence="1">
    <location>
        <begin position="45"/>
        <end position="92"/>
    </location>
</feature>
<dbReference type="KEGG" id="vsh:BSZ05_00880"/>